<dbReference type="SUPFAM" id="SSF54862">
    <property type="entry name" value="4Fe-4S ferredoxins"/>
    <property type="match status" value="1"/>
</dbReference>
<evidence type="ECO:0000256" key="3">
    <source>
        <dbReference type="ARBA" id="ARBA00022723"/>
    </source>
</evidence>
<feature type="transmembrane region" description="Helical" evidence="7">
    <location>
        <begin position="130"/>
        <end position="148"/>
    </location>
</feature>
<dbReference type="PROSITE" id="PS51379">
    <property type="entry name" value="4FE4S_FER_2"/>
    <property type="match status" value="1"/>
</dbReference>
<evidence type="ECO:0000256" key="7">
    <source>
        <dbReference type="SAM" id="Phobius"/>
    </source>
</evidence>
<keyword evidence="5" id="KW-0408">Iron</keyword>
<dbReference type="EMBL" id="LAZR01038895">
    <property type="protein sequence ID" value="KKL18372.1"/>
    <property type="molecule type" value="Genomic_DNA"/>
</dbReference>
<name>A0A0F9BWU5_9ZZZZ</name>
<evidence type="ECO:0000256" key="2">
    <source>
        <dbReference type="ARBA" id="ARBA00022485"/>
    </source>
</evidence>
<dbReference type="GO" id="GO:0051539">
    <property type="term" value="F:4 iron, 4 sulfur cluster binding"/>
    <property type="evidence" value="ECO:0007669"/>
    <property type="project" value="UniProtKB-KW"/>
</dbReference>
<dbReference type="PANTHER" id="PTHR30176:SF3">
    <property type="entry name" value="FERREDOXIN-TYPE PROTEIN NAPH"/>
    <property type="match status" value="1"/>
</dbReference>
<dbReference type="InterPro" id="IPR051684">
    <property type="entry name" value="Electron_Trans/Redox"/>
</dbReference>
<proteinExistence type="predicted"/>
<dbReference type="GO" id="GO:0046872">
    <property type="term" value="F:metal ion binding"/>
    <property type="evidence" value="ECO:0007669"/>
    <property type="project" value="UniProtKB-KW"/>
</dbReference>
<evidence type="ECO:0000256" key="4">
    <source>
        <dbReference type="ARBA" id="ARBA00022982"/>
    </source>
</evidence>
<keyword evidence="6" id="KW-0411">Iron-sulfur</keyword>
<organism evidence="9">
    <name type="scientific">marine sediment metagenome</name>
    <dbReference type="NCBI Taxonomy" id="412755"/>
    <lineage>
        <taxon>unclassified sequences</taxon>
        <taxon>metagenomes</taxon>
        <taxon>ecological metagenomes</taxon>
    </lineage>
</organism>
<accession>A0A0F9BWU5</accession>
<keyword evidence="1" id="KW-0813">Transport</keyword>
<keyword evidence="3" id="KW-0479">Metal-binding</keyword>
<evidence type="ECO:0000259" key="8">
    <source>
        <dbReference type="PROSITE" id="PS51379"/>
    </source>
</evidence>
<feature type="transmembrane region" description="Helical" evidence="7">
    <location>
        <begin position="20"/>
        <end position="42"/>
    </location>
</feature>
<keyword evidence="4" id="KW-0249">Electron transport</keyword>
<dbReference type="Gene3D" id="3.30.70.20">
    <property type="match status" value="1"/>
</dbReference>
<protein>
    <recommendedName>
        <fullName evidence="8">4Fe-4S ferredoxin-type domain-containing protein</fullName>
    </recommendedName>
</protein>
<gene>
    <name evidence="9" type="ORF">LCGC14_2476190</name>
</gene>
<dbReference type="PANTHER" id="PTHR30176">
    <property type="entry name" value="FERREDOXIN-TYPE PROTEIN NAPH"/>
    <property type="match status" value="1"/>
</dbReference>
<dbReference type="InterPro" id="IPR017900">
    <property type="entry name" value="4Fe4S_Fe_S_CS"/>
</dbReference>
<dbReference type="GO" id="GO:0005886">
    <property type="term" value="C:plasma membrane"/>
    <property type="evidence" value="ECO:0007669"/>
    <property type="project" value="TreeGrafter"/>
</dbReference>
<dbReference type="InterPro" id="IPR017896">
    <property type="entry name" value="4Fe4S_Fe-S-bd"/>
</dbReference>
<sequence>MLSLNSGPVEGWSFVVLSMLLWLDTVYLGRVFCTTVCPYAMLQGAMFDKHTMALSYDTRRDELCMGCDACVRACPAGIDLRDGLQAACFSCALCRDACAGKLAQRQEPGLLLHFFGEPGGRARLLRPASISLLVAAMLSALLFVTLVVKRGDVDVLVLPNREFAPRATRDGGALASYILSLTNRTEQEVTLYMSAPAV</sequence>
<dbReference type="AlphaFoldDB" id="A0A0F9BWU5"/>
<keyword evidence="7" id="KW-0812">Transmembrane</keyword>
<evidence type="ECO:0000256" key="1">
    <source>
        <dbReference type="ARBA" id="ARBA00022448"/>
    </source>
</evidence>
<feature type="domain" description="4Fe-4S ferredoxin-type" evidence="8">
    <location>
        <begin position="52"/>
        <end position="83"/>
    </location>
</feature>
<feature type="non-terminal residue" evidence="9">
    <location>
        <position position="198"/>
    </location>
</feature>
<keyword evidence="2" id="KW-0004">4Fe-4S</keyword>
<dbReference type="Pfam" id="PF13746">
    <property type="entry name" value="Fer4_18"/>
    <property type="match status" value="2"/>
</dbReference>
<evidence type="ECO:0000256" key="6">
    <source>
        <dbReference type="ARBA" id="ARBA00023014"/>
    </source>
</evidence>
<comment type="caution">
    <text evidence="9">The sequence shown here is derived from an EMBL/GenBank/DDBJ whole genome shotgun (WGS) entry which is preliminary data.</text>
</comment>
<evidence type="ECO:0000256" key="5">
    <source>
        <dbReference type="ARBA" id="ARBA00023004"/>
    </source>
</evidence>
<reference evidence="9" key="1">
    <citation type="journal article" date="2015" name="Nature">
        <title>Complex archaea that bridge the gap between prokaryotes and eukaryotes.</title>
        <authorList>
            <person name="Spang A."/>
            <person name="Saw J.H."/>
            <person name="Jorgensen S.L."/>
            <person name="Zaremba-Niedzwiedzka K."/>
            <person name="Martijn J."/>
            <person name="Lind A.E."/>
            <person name="van Eijk R."/>
            <person name="Schleper C."/>
            <person name="Guy L."/>
            <person name="Ettema T.J."/>
        </authorList>
    </citation>
    <scope>NUCLEOTIDE SEQUENCE</scope>
</reference>
<evidence type="ECO:0000313" key="9">
    <source>
        <dbReference type="EMBL" id="KKL18372.1"/>
    </source>
</evidence>
<keyword evidence="7" id="KW-0472">Membrane</keyword>
<keyword evidence="7" id="KW-1133">Transmembrane helix</keyword>
<dbReference type="PROSITE" id="PS00198">
    <property type="entry name" value="4FE4S_FER_1"/>
    <property type="match status" value="1"/>
</dbReference>